<comment type="caution">
    <text evidence="2">The sequence shown here is derived from an EMBL/GenBank/DDBJ whole genome shotgun (WGS) entry which is preliminary data.</text>
</comment>
<organism evidence="2 3">
    <name type="scientific">Rhodanobacter denitrificans</name>
    <dbReference type="NCBI Taxonomy" id="666685"/>
    <lineage>
        <taxon>Bacteria</taxon>
        <taxon>Pseudomonadati</taxon>
        <taxon>Pseudomonadota</taxon>
        <taxon>Gammaproteobacteria</taxon>
        <taxon>Lysobacterales</taxon>
        <taxon>Rhodanobacteraceae</taxon>
        <taxon>Rhodanobacter</taxon>
    </lineage>
</organism>
<gene>
    <name evidence="2" type="ORF">DI564_04660</name>
</gene>
<sequence>MASIRDMKQGASKTADDLAEAADGAGETIKDGLKDTAEELHRLGDRLRANGSQLEEELRDAGQRFTDGARKFGDAAAEQIREHPLAAFGIAFAAGMIVTRWLRR</sequence>
<evidence type="ECO:0000313" key="3">
    <source>
        <dbReference type="Proteomes" id="UP000249046"/>
    </source>
</evidence>
<proteinExistence type="predicted"/>
<dbReference type="Proteomes" id="UP000249046">
    <property type="component" value="Unassembled WGS sequence"/>
</dbReference>
<dbReference type="Gene3D" id="1.10.287.700">
    <property type="entry name" value="Helix hairpin bin"/>
    <property type="match status" value="1"/>
</dbReference>
<evidence type="ECO:0000313" key="2">
    <source>
        <dbReference type="EMBL" id="PZQ18588.1"/>
    </source>
</evidence>
<reference evidence="2 3" key="1">
    <citation type="submission" date="2017-08" db="EMBL/GenBank/DDBJ databases">
        <title>Infants hospitalized years apart are colonized by the same room-sourced microbial strains.</title>
        <authorList>
            <person name="Brooks B."/>
            <person name="Olm M.R."/>
            <person name="Firek B.A."/>
            <person name="Baker R."/>
            <person name="Thomas B.C."/>
            <person name="Morowitz M.J."/>
            <person name="Banfield J.F."/>
        </authorList>
    </citation>
    <scope>NUCLEOTIDE SEQUENCE [LARGE SCALE GENOMIC DNA]</scope>
    <source>
        <strain evidence="2">S2_005_003_R2_42</strain>
    </source>
</reference>
<feature type="region of interest" description="Disordered" evidence="1">
    <location>
        <begin position="1"/>
        <end position="31"/>
    </location>
</feature>
<dbReference type="EMBL" id="QFPO01000003">
    <property type="protein sequence ID" value="PZQ18588.1"/>
    <property type="molecule type" value="Genomic_DNA"/>
</dbReference>
<dbReference type="AlphaFoldDB" id="A0A2W5KT47"/>
<evidence type="ECO:0000256" key="1">
    <source>
        <dbReference type="SAM" id="MobiDB-lite"/>
    </source>
</evidence>
<protein>
    <recommendedName>
        <fullName evidence="4">DUF883 domain-containing protein</fullName>
    </recommendedName>
</protein>
<evidence type="ECO:0008006" key="4">
    <source>
        <dbReference type="Google" id="ProtNLM"/>
    </source>
</evidence>
<name>A0A2W5KT47_9GAMM</name>
<accession>A0A2W5KT47</accession>